<reference evidence="3" key="1">
    <citation type="submission" date="2015-09" db="EMBL/GenBank/DDBJ databases">
        <authorList>
            <person name="Shao Z."/>
            <person name="Wang L."/>
        </authorList>
    </citation>
    <scope>NUCLEOTIDE SEQUENCE [LARGE SCALE GENOMIC DNA]</scope>
    <source>
        <strain evidence="3">F13-1</strain>
    </source>
</reference>
<evidence type="ECO:0000259" key="1">
    <source>
        <dbReference type="Pfam" id="PF01261"/>
    </source>
</evidence>
<sequence length="251" mass="26664">MHTEVIVVTSAYGHDKVRALGGQAALLPIIAASGADGVEIRQELLDRGDTLAVLGEQIRAHHLSCVYSSPAPLYDPQGRPDLAGLRQRLAEAAELGARLLKLPLGHAPDNPGLAGLEGLLRAGDIRLVIENDQTPEGGTLAPLLRFFQAVARQGAPVGMAFDMANWHWLGENKAQAAAQLAPFVDYIHVKASREHDGKVHAVALDEAPATWAPLLPRLPVTVPRGIESPLQGDDLAAVTRGYVTRLRSPAG</sequence>
<dbReference type="Gene3D" id="3.20.20.150">
    <property type="entry name" value="Divalent-metal-dependent TIM barrel enzymes"/>
    <property type="match status" value="1"/>
</dbReference>
<dbReference type="Pfam" id="PF01261">
    <property type="entry name" value="AP_endonuc_2"/>
    <property type="match status" value="1"/>
</dbReference>
<accession>A0A291HJY6</accession>
<dbReference type="AlphaFoldDB" id="A0A291HJY6"/>
<name>A0A291HJY6_9GAMM</name>
<dbReference type="KEGG" id="zdf:AN401_00565"/>
<evidence type="ECO:0000313" key="3">
    <source>
        <dbReference type="Proteomes" id="UP000217763"/>
    </source>
</evidence>
<dbReference type="Proteomes" id="UP000217763">
    <property type="component" value="Chromosome"/>
</dbReference>
<evidence type="ECO:0000313" key="2">
    <source>
        <dbReference type="EMBL" id="ATG72520.1"/>
    </source>
</evidence>
<gene>
    <name evidence="2" type="ORF">AN401_00565</name>
</gene>
<dbReference type="RefSeq" id="WP_096778275.1">
    <property type="nucleotide sequence ID" value="NZ_CP012621.1"/>
</dbReference>
<dbReference type="InterPro" id="IPR036237">
    <property type="entry name" value="Xyl_isomerase-like_sf"/>
</dbReference>
<dbReference type="SUPFAM" id="SSF51658">
    <property type="entry name" value="Xylose isomerase-like"/>
    <property type="match status" value="1"/>
</dbReference>
<keyword evidence="3" id="KW-1185">Reference proteome</keyword>
<protein>
    <recommendedName>
        <fullName evidence="1">Xylose isomerase-like TIM barrel domain-containing protein</fullName>
    </recommendedName>
</protein>
<dbReference type="InterPro" id="IPR013022">
    <property type="entry name" value="Xyl_isomerase-like_TIM-brl"/>
</dbReference>
<organism evidence="2 3">
    <name type="scientific">Zobellella denitrificans</name>
    <dbReference type="NCBI Taxonomy" id="347534"/>
    <lineage>
        <taxon>Bacteria</taxon>
        <taxon>Pseudomonadati</taxon>
        <taxon>Pseudomonadota</taxon>
        <taxon>Gammaproteobacteria</taxon>
        <taxon>Aeromonadales</taxon>
        <taxon>Aeromonadaceae</taxon>
        <taxon>Zobellella</taxon>
    </lineage>
</organism>
<feature type="domain" description="Xylose isomerase-like TIM barrel" evidence="1">
    <location>
        <begin position="30"/>
        <end position="198"/>
    </location>
</feature>
<proteinExistence type="predicted"/>
<dbReference type="EMBL" id="CP012621">
    <property type="protein sequence ID" value="ATG72520.1"/>
    <property type="molecule type" value="Genomic_DNA"/>
</dbReference>